<dbReference type="SUPFAM" id="SSF58104">
    <property type="entry name" value="Methyl-accepting chemotaxis protein (MCP) signaling domain"/>
    <property type="match status" value="1"/>
</dbReference>
<feature type="region of interest" description="Disordered" evidence="5">
    <location>
        <begin position="423"/>
        <end position="443"/>
    </location>
</feature>
<comment type="subcellular location">
    <subcellularLocation>
        <location evidence="1">Membrane</location>
    </subcellularLocation>
</comment>
<feature type="region of interest" description="Disordered" evidence="5">
    <location>
        <begin position="611"/>
        <end position="674"/>
    </location>
</feature>
<dbReference type="PANTHER" id="PTHR43531">
    <property type="entry name" value="PROTEIN ICFG"/>
    <property type="match status" value="1"/>
</dbReference>
<dbReference type="OrthoDB" id="5415757at2"/>
<dbReference type="FunFam" id="1.10.287.950:FF:000001">
    <property type="entry name" value="Methyl-accepting chemotaxis sensory transducer"/>
    <property type="match status" value="1"/>
</dbReference>
<dbReference type="GO" id="GO:0005886">
    <property type="term" value="C:plasma membrane"/>
    <property type="evidence" value="ECO:0007669"/>
    <property type="project" value="TreeGrafter"/>
</dbReference>
<name>C6C0Z0_MARSD</name>
<protein>
    <submittedName>
        <fullName evidence="9">Methyl-accepting chemotaxis sensory transducer</fullName>
    </submittedName>
</protein>
<keyword evidence="6" id="KW-0472">Membrane</keyword>
<dbReference type="PANTHER" id="PTHR43531:SF11">
    <property type="entry name" value="METHYL-ACCEPTING CHEMOTAXIS PROTEIN 3"/>
    <property type="match status" value="1"/>
</dbReference>
<feature type="transmembrane region" description="Helical" evidence="6">
    <location>
        <begin position="295"/>
        <end position="316"/>
    </location>
</feature>
<keyword evidence="2" id="KW-0145">Chemotaxis</keyword>
<dbReference type="Pfam" id="PF00672">
    <property type="entry name" value="HAMP"/>
    <property type="match status" value="1"/>
</dbReference>
<keyword evidence="6" id="KW-0812">Transmembrane</keyword>
<dbReference type="GO" id="GO:0006935">
    <property type="term" value="P:chemotaxis"/>
    <property type="evidence" value="ECO:0007669"/>
    <property type="project" value="UniProtKB-KW"/>
</dbReference>
<dbReference type="Gene3D" id="1.10.287.950">
    <property type="entry name" value="Methyl-accepting chemotaxis protein"/>
    <property type="match status" value="1"/>
</dbReference>
<feature type="compositionally biased region" description="Low complexity" evidence="5">
    <location>
        <begin position="576"/>
        <end position="592"/>
    </location>
</feature>
<dbReference type="Proteomes" id="UP000002601">
    <property type="component" value="Chromosome"/>
</dbReference>
<dbReference type="SMART" id="SM01358">
    <property type="entry name" value="HBM"/>
    <property type="match status" value="1"/>
</dbReference>
<evidence type="ECO:0000313" key="9">
    <source>
        <dbReference type="EMBL" id="ACS81087.1"/>
    </source>
</evidence>
<evidence type="ECO:0000256" key="5">
    <source>
        <dbReference type="SAM" id="MobiDB-lite"/>
    </source>
</evidence>
<evidence type="ECO:0000256" key="1">
    <source>
        <dbReference type="ARBA" id="ARBA00004370"/>
    </source>
</evidence>
<organism evidence="9 10">
    <name type="scientific">Maridesulfovibrio salexigens (strain ATCC 14822 / DSM 2638 / NCIMB 8403 / VKM B-1763)</name>
    <name type="common">Desulfovibrio salexigens</name>
    <dbReference type="NCBI Taxonomy" id="526222"/>
    <lineage>
        <taxon>Bacteria</taxon>
        <taxon>Pseudomonadati</taxon>
        <taxon>Thermodesulfobacteriota</taxon>
        <taxon>Desulfovibrionia</taxon>
        <taxon>Desulfovibrionales</taxon>
        <taxon>Desulfovibrionaceae</taxon>
        <taxon>Maridesulfovibrio</taxon>
    </lineage>
</organism>
<gene>
    <name evidence="9" type="ordered locus">Desal_3035</name>
</gene>
<dbReference type="SMART" id="SM00283">
    <property type="entry name" value="MA"/>
    <property type="match status" value="1"/>
</dbReference>
<accession>C6C0Z0</accession>
<keyword evidence="10" id="KW-1185">Reference proteome</keyword>
<dbReference type="STRING" id="526222.Desal_3035"/>
<dbReference type="InterPro" id="IPR004090">
    <property type="entry name" value="Chemotax_Me-accpt_rcpt"/>
</dbReference>
<dbReference type="InterPro" id="IPR051310">
    <property type="entry name" value="MCP_chemotaxis"/>
</dbReference>
<dbReference type="EMBL" id="CP001649">
    <property type="protein sequence ID" value="ACS81087.1"/>
    <property type="molecule type" value="Genomic_DNA"/>
</dbReference>
<comment type="similarity">
    <text evidence="3">Belongs to the methyl-accepting chemotaxis (MCP) protein family.</text>
</comment>
<feature type="transmembrane region" description="Helical" evidence="6">
    <location>
        <begin position="12"/>
        <end position="33"/>
    </location>
</feature>
<evidence type="ECO:0000256" key="3">
    <source>
        <dbReference type="ARBA" id="ARBA00029447"/>
    </source>
</evidence>
<dbReference type="PRINTS" id="PR00260">
    <property type="entry name" value="CHEMTRNSDUCR"/>
</dbReference>
<dbReference type="GO" id="GO:0004888">
    <property type="term" value="F:transmembrane signaling receptor activity"/>
    <property type="evidence" value="ECO:0007669"/>
    <property type="project" value="InterPro"/>
</dbReference>
<dbReference type="AlphaFoldDB" id="C6C0Z0"/>
<evidence type="ECO:0000259" key="8">
    <source>
        <dbReference type="PROSITE" id="PS50885"/>
    </source>
</evidence>
<keyword evidence="6" id="KW-1133">Transmembrane helix</keyword>
<evidence type="ECO:0000313" key="10">
    <source>
        <dbReference type="Proteomes" id="UP000002601"/>
    </source>
</evidence>
<dbReference type="PROSITE" id="PS50885">
    <property type="entry name" value="HAMP"/>
    <property type="match status" value="1"/>
</dbReference>
<dbReference type="InterPro" id="IPR004089">
    <property type="entry name" value="MCPsignal_dom"/>
</dbReference>
<dbReference type="CDD" id="cd06225">
    <property type="entry name" value="HAMP"/>
    <property type="match status" value="1"/>
</dbReference>
<feature type="domain" description="Methyl-accepting transducer" evidence="7">
    <location>
        <begin position="375"/>
        <end position="590"/>
    </location>
</feature>
<dbReference type="CDD" id="cd11386">
    <property type="entry name" value="MCP_signal"/>
    <property type="match status" value="1"/>
</dbReference>
<dbReference type="InterPro" id="IPR003660">
    <property type="entry name" value="HAMP_dom"/>
</dbReference>
<dbReference type="PROSITE" id="PS50111">
    <property type="entry name" value="CHEMOTAXIS_TRANSDUC_2"/>
    <property type="match status" value="1"/>
</dbReference>
<keyword evidence="4" id="KW-0807">Transducer</keyword>
<dbReference type="Pfam" id="PF00015">
    <property type="entry name" value="MCPsignal"/>
    <property type="match status" value="1"/>
</dbReference>
<dbReference type="eggNOG" id="COG0840">
    <property type="taxonomic scope" value="Bacteria"/>
</dbReference>
<dbReference type="KEGG" id="dsa:Desal_3035"/>
<evidence type="ECO:0000256" key="6">
    <source>
        <dbReference type="SAM" id="Phobius"/>
    </source>
</evidence>
<dbReference type="HOGENOM" id="CLU_000445_107_16_7"/>
<reference evidence="9 10" key="1">
    <citation type="submission" date="2009-06" db="EMBL/GenBank/DDBJ databases">
        <title>Complete sequence of Desulfovibrio salexigens DSM 2638.</title>
        <authorList>
            <consortium name="US DOE Joint Genome Institute"/>
            <person name="Lucas S."/>
            <person name="Copeland A."/>
            <person name="Lapidus A."/>
            <person name="Glavina del Rio T."/>
            <person name="Tice H."/>
            <person name="Bruce D."/>
            <person name="Goodwin L."/>
            <person name="Pitluck S."/>
            <person name="Munk A.C."/>
            <person name="Brettin T."/>
            <person name="Detter J.C."/>
            <person name="Han C."/>
            <person name="Tapia R."/>
            <person name="Larimer F."/>
            <person name="Land M."/>
            <person name="Hauser L."/>
            <person name="Kyrpides N."/>
            <person name="Anderson I."/>
            <person name="Wall J.D."/>
            <person name="Arkin A.P."/>
            <person name="Dehal P."/>
            <person name="Chivian D."/>
            <person name="Giles B."/>
            <person name="Hazen T.C."/>
        </authorList>
    </citation>
    <scope>NUCLEOTIDE SEQUENCE [LARGE SCALE GENOMIC DNA]</scope>
    <source>
        <strain evidence="10">ATCC 14822 / DSM 2638 / NCIMB 8403 / VKM B-1763</strain>
    </source>
</reference>
<dbReference type="GO" id="GO:0007165">
    <property type="term" value="P:signal transduction"/>
    <property type="evidence" value="ECO:0007669"/>
    <property type="project" value="UniProtKB-KW"/>
</dbReference>
<evidence type="ECO:0000259" key="7">
    <source>
        <dbReference type="PROSITE" id="PS50111"/>
    </source>
</evidence>
<dbReference type="SMART" id="SM00304">
    <property type="entry name" value="HAMP"/>
    <property type="match status" value="1"/>
</dbReference>
<feature type="region of interest" description="Disordered" evidence="5">
    <location>
        <begin position="572"/>
        <end position="592"/>
    </location>
</feature>
<evidence type="ECO:0000256" key="4">
    <source>
        <dbReference type="PROSITE-ProRule" id="PRU00284"/>
    </source>
</evidence>
<evidence type="ECO:0000256" key="2">
    <source>
        <dbReference type="ARBA" id="ARBA00022500"/>
    </source>
</evidence>
<proteinExistence type="inferred from homology"/>
<feature type="domain" description="HAMP" evidence="8">
    <location>
        <begin position="318"/>
        <end position="370"/>
    </location>
</feature>
<dbReference type="RefSeq" id="WP_015852903.1">
    <property type="nucleotide sequence ID" value="NC_012881.1"/>
</dbReference>
<dbReference type="InterPro" id="IPR032255">
    <property type="entry name" value="HBM"/>
</dbReference>
<sequence length="674" mass="72588">MFKNLKLGWKIGGGFVVVLLLTAVVGVVGWYGLSKVADETKRTDVVSKAVADMYNSRLMVLYYTLRGTAEYEDKFHSSIGEIGKNISANTDSFTGKGLKDITDVAGKAVKYGEIFDRYAQYEHEKSEAISNCGVAVTNLDKVVSKIEERASTAMKQGMSGSSVGLDMASLFDAYSTISKLEKQFITSRFIFSNYLRTGKDEYVDQTRSLLTSVINLSDEFRGNSWVASNSDLDVNGLERAAREYLDGFNSIVKKVDLQGTELKAMAEVGVDALSLSQVLMDEQQVSAQNVITSSFSMILGGLALALVVGMLISITVTRIITRPIREGVSFAEHMAQGDFTRTLDINQRDEIGILAAALNDMVVKLSAVVGEVGISSENVASGSEELSATAENLSQASTEQAASVEEVSASMEEMTANIRQNAENAHETEQIALQSSQQAEEGGEAVTKAVDAMKNIAEKISIIEEIARQTNLLALNAAIEAARAGEHGKGFAVVAAEVRKLAERSGAAAGEIGELSSSTVSVAEKAGEMLTQLVPDIKKTAELVQEIAAGSSEQLSGAEQINKAVQQLDQVTQQNASASEEMASTSEELSSQAEQLQQVMSFFRVRNQPRTRAQALPPARTVVHSNPAPKRPAPEARVREVPAPQTQHQPETEKISGVSLDMGSEFSDNDFEKF</sequence>